<dbReference type="EMBL" id="MCFD01000006">
    <property type="protein sequence ID" value="ORX70290.1"/>
    <property type="molecule type" value="Genomic_DNA"/>
</dbReference>
<keyword evidence="2" id="KW-1185">Reference proteome</keyword>
<sequence length="290" mass="33348">MMPPSSVARSSAVKDNITIKYLRHLLNTRHSLDKYRQDFLPHVHREIMNQFVEEKTRGRLSKEMTESISRGMDEISNSISNVDASAQRITDELARIIDLFASAISIPTVNSKAMADIREDCDFLMIKKQSFDLVKFAMDPSGYIERFLPMSLDEMLSEHDRWRTFLYHCVPPLIKYFILIELATVISWNRAKGKFDAAFRCPVAAIKLYEERVSATCAEDYSELMNLCVTFSSEGSKKRKCHLRYLAVACNRRHQSMIVDGLWEKQVKDMSTFNFLELSSTLSAASDMLD</sequence>
<evidence type="ECO:0000313" key="1">
    <source>
        <dbReference type="EMBL" id="ORX70290.1"/>
    </source>
</evidence>
<proteinExistence type="predicted"/>
<dbReference type="Proteomes" id="UP000193922">
    <property type="component" value="Unassembled WGS sequence"/>
</dbReference>
<dbReference type="AlphaFoldDB" id="A0A1Y1W9R8"/>
<evidence type="ECO:0000313" key="2">
    <source>
        <dbReference type="Proteomes" id="UP000193922"/>
    </source>
</evidence>
<dbReference type="OrthoDB" id="10328821at2759"/>
<gene>
    <name evidence="1" type="ORF">DL89DRAFT_316421</name>
</gene>
<accession>A0A1Y1W9R8</accession>
<dbReference type="GeneID" id="63807715"/>
<name>A0A1Y1W9R8_9FUNG</name>
<reference evidence="1 2" key="1">
    <citation type="submission" date="2016-07" db="EMBL/GenBank/DDBJ databases">
        <title>Pervasive Adenine N6-methylation of Active Genes in Fungi.</title>
        <authorList>
            <consortium name="DOE Joint Genome Institute"/>
            <person name="Mondo S.J."/>
            <person name="Dannebaum R.O."/>
            <person name="Kuo R.C."/>
            <person name="Labutti K."/>
            <person name="Haridas S."/>
            <person name="Kuo A."/>
            <person name="Salamov A."/>
            <person name="Ahrendt S.R."/>
            <person name="Lipzen A."/>
            <person name="Sullivan W."/>
            <person name="Andreopoulos W.B."/>
            <person name="Clum A."/>
            <person name="Lindquist E."/>
            <person name="Daum C."/>
            <person name="Ramamoorthy G.K."/>
            <person name="Gryganskyi A."/>
            <person name="Culley D."/>
            <person name="Magnuson J.K."/>
            <person name="James T.Y."/>
            <person name="O'Malley M.A."/>
            <person name="Stajich J.E."/>
            <person name="Spatafora J.W."/>
            <person name="Visel A."/>
            <person name="Grigoriev I.V."/>
        </authorList>
    </citation>
    <scope>NUCLEOTIDE SEQUENCE [LARGE SCALE GENOMIC DNA]</scope>
    <source>
        <strain evidence="1 2">ATCC 12442</strain>
    </source>
</reference>
<protein>
    <submittedName>
        <fullName evidence="1">Uncharacterized protein</fullName>
    </submittedName>
</protein>
<comment type="caution">
    <text evidence="1">The sequence shown here is derived from an EMBL/GenBank/DDBJ whole genome shotgun (WGS) entry which is preliminary data.</text>
</comment>
<dbReference type="RefSeq" id="XP_040743928.1">
    <property type="nucleotide sequence ID" value="XM_040891067.1"/>
</dbReference>
<organism evidence="1 2">
    <name type="scientific">Linderina pennispora</name>
    <dbReference type="NCBI Taxonomy" id="61395"/>
    <lineage>
        <taxon>Eukaryota</taxon>
        <taxon>Fungi</taxon>
        <taxon>Fungi incertae sedis</taxon>
        <taxon>Zoopagomycota</taxon>
        <taxon>Kickxellomycotina</taxon>
        <taxon>Kickxellomycetes</taxon>
        <taxon>Kickxellales</taxon>
        <taxon>Kickxellaceae</taxon>
        <taxon>Linderina</taxon>
    </lineage>
</organism>